<sequence>MYSRCPQERMRDAVLTVSPNKQYLSMTDPTTPADTEPVNNDNLVLYLYSRDK</sequence>
<name>A0A9D4LTI8_DREPO</name>
<accession>A0A9D4LTI8</accession>
<keyword evidence="2" id="KW-1185">Reference proteome</keyword>
<protein>
    <submittedName>
        <fullName evidence="1">Uncharacterized protein</fullName>
    </submittedName>
</protein>
<proteinExistence type="predicted"/>
<reference evidence="1" key="2">
    <citation type="submission" date="2020-11" db="EMBL/GenBank/DDBJ databases">
        <authorList>
            <person name="McCartney M.A."/>
            <person name="Auch B."/>
            <person name="Kono T."/>
            <person name="Mallez S."/>
            <person name="Becker A."/>
            <person name="Gohl D.M."/>
            <person name="Silverstein K.A.T."/>
            <person name="Koren S."/>
            <person name="Bechman K.B."/>
            <person name="Herman A."/>
            <person name="Abrahante J.E."/>
            <person name="Garbe J."/>
        </authorList>
    </citation>
    <scope>NUCLEOTIDE SEQUENCE</scope>
    <source>
        <strain evidence="1">Duluth1</strain>
        <tissue evidence="1">Whole animal</tissue>
    </source>
</reference>
<gene>
    <name evidence="1" type="ORF">DPMN_027798</name>
</gene>
<dbReference type="Proteomes" id="UP000828390">
    <property type="component" value="Unassembled WGS sequence"/>
</dbReference>
<dbReference type="EMBL" id="JAIWYP010000002">
    <property type="protein sequence ID" value="KAH3864772.1"/>
    <property type="molecule type" value="Genomic_DNA"/>
</dbReference>
<organism evidence="1 2">
    <name type="scientific">Dreissena polymorpha</name>
    <name type="common">Zebra mussel</name>
    <name type="synonym">Mytilus polymorpha</name>
    <dbReference type="NCBI Taxonomy" id="45954"/>
    <lineage>
        <taxon>Eukaryota</taxon>
        <taxon>Metazoa</taxon>
        <taxon>Spiralia</taxon>
        <taxon>Lophotrochozoa</taxon>
        <taxon>Mollusca</taxon>
        <taxon>Bivalvia</taxon>
        <taxon>Autobranchia</taxon>
        <taxon>Heteroconchia</taxon>
        <taxon>Euheterodonta</taxon>
        <taxon>Imparidentia</taxon>
        <taxon>Neoheterodontei</taxon>
        <taxon>Myida</taxon>
        <taxon>Dreissenoidea</taxon>
        <taxon>Dreissenidae</taxon>
        <taxon>Dreissena</taxon>
    </lineage>
</organism>
<evidence type="ECO:0000313" key="2">
    <source>
        <dbReference type="Proteomes" id="UP000828390"/>
    </source>
</evidence>
<comment type="caution">
    <text evidence="1">The sequence shown here is derived from an EMBL/GenBank/DDBJ whole genome shotgun (WGS) entry which is preliminary data.</text>
</comment>
<dbReference type="AlphaFoldDB" id="A0A9D4LTI8"/>
<evidence type="ECO:0000313" key="1">
    <source>
        <dbReference type="EMBL" id="KAH3864772.1"/>
    </source>
</evidence>
<reference evidence="1" key="1">
    <citation type="journal article" date="2019" name="bioRxiv">
        <title>The Genome of the Zebra Mussel, Dreissena polymorpha: A Resource for Invasive Species Research.</title>
        <authorList>
            <person name="McCartney M.A."/>
            <person name="Auch B."/>
            <person name="Kono T."/>
            <person name="Mallez S."/>
            <person name="Zhang Y."/>
            <person name="Obille A."/>
            <person name="Becker A."/>
            <person name="Abrahante J.E."/>
            <person name="Garbe J."/>
            <person name="Badalamenti J.P."/>
            <person name="Herman A."/>
            <person name="Mangelson H."/>
            <person name="Liachko I."/>
            <person name="Sullivan S."/>
            <person name="Sone E.D."/>
            <person name="Koren S."/>
            <person name="Silverstein K.A.T."/>
            <person name="Beckman K.B."/>
            <person name="Gohl D.M."/>
        </authorList>
    </citation>
    <scope>NUCLEOTIDE SEQUENCE</scope>
    <source>
        <strain evidence="1">Duluth1</strain>
        <tissue evidence="1">Whole animal</tissue>
    </source>
</reference>